<dbReference type="Gene3D" id="1.10.1740.10">
    <property type="match status" value="1"/>
</dbReference>
<dbReference type="CDD" id="cd06171">
    <property type="entry name" value="Sigma70_r4"/>
    <property type="match status" value="1"/>
</dbReference>
<dbReference type="RefSeq" id="WP_242938657.1">
    <property type="nucleotide sequence ID" value="NZ_CP094326.1"/>
</dbReference>
<keyword evidence="3" id="KW-0731">Sigma factor</keyword>
<comment type="similarity">
    <text evidence="1">Belongs to the sigma-70 factor family. ECF subfamily.</text>
</comment>
<evidence type="ECO:0000256" key="2">
    <source>
        <dbReference type="ARBA" id="ARBA00023015"/>
    </source>
</evidence>
<dbReference type="Proteomes" id="UP000829476">
    <property type="component" value="Chromosome"/>
</dbReference>
<evidence type="ECO:0000313" key="7">
    <source>
        <dbReference type="Proteomes" id="UP000829476"/>
    </source>
</evidence>
<dbReference type="EMBL" id="CP094326">
    <property type="protein sequence ID" value="UNZ00290.1"/>
    <property type="molecule type" value="Genomic_DNA"/>
</dbReference>
<accession>A0ABY3YR10</accession>
<proteinExistence type="inferred from homology"/>
<dbReference type="Gene3D" id="1.10.10.10">
    <property type="entry name" value="Winged helix-like DNA-binding domain superfamily/Winged helix DNA-binding domain"/>
    <property type="match status" value="1"/>
</dbReference>
<protein>
    <submittedName>
        <fullName evidence="6">RNA polymerase sigma factor</fullName>
    </submittedName>
</protein>
<dbReference type="NCBIfam" id="TIGR02937">
    <property type="entry name" value="sigma70-ECF"/>
    <property type="match status" value="1"/>
</dbReference>
<dbReference type="InterPro" id="IPR036388">
    <property type="entry name" value="WH-like_DNA-bd_sf"/>
</dbReference>
<evidence type="ECO:0000313" key="6">
    <source>
        <dbReference type="EMBL" id="UNZ00290.1"/>
    </source>
</evidence>
<name>A0ABY3YR10_9FLAO</name>
<gene>
    <name evidence="6" type="ORF">MQE36_08110</name>
</gene>
<dbReference type="SUPFAM" id="SSF88946">
    <property type="entry name" value="Sigma2 domain of RNA polymerase sigma factors"/>
    <property type="match status" value="1"/>
</dbReference>
<dbReference type="InterPro" id="IPR013324">
    <property type="entry name" value="RNA_pol_sigma_r3/r4-like"/>
</dbReference>
<dbReference type="SUPFAM" id="SSF88659">
    <property type="entry name" value="Sigma3 and sigma4 domains of RNA polymerase sigma factors"/>
    <property type="match status" value="1"/>
</dbReference>
<dbReference type="InterPro" id="IPR039425">
    <property type="entry name" value="RNA_pol_sigma-70-like"/>
</dbReference>
<keyword evidence="4" id="KW-0804">Transcription</keyword>
<keyword evidence="2" id="KW-0805">Transcription regulation</keyword>
<dbReference type="InterPro" id="IPR014284">
    <property type="entry name" value="RNA_pol_sigma-70_dom"/>
</dbReference>
<organism evidence="6 7">
    <name type="scientific">Zhouia spongiae</name>
    <dbReference type="NCBI Taxonomy" id="2202721"/>
    <lineage>
        <taxon>Bacteria</taxon>
        <taxon>Pseudomonadati</taxon>
        <taxon>Bacteroidota</taxon>
        <taxon>Flavobacteriia</taxon>
        <taxon>Flavobacteriales</taxon>
        <taxon>Flavobacteriaceae</taxon>
        <taxon>Zhouia</taxon>
    </lineage>
</organism>
<evidence type="ECO:0000256" key="4">
    <source>
        <dbReference type="ARBA" id="ARBA00023163"/>
    </source>
</evidence>
<sequence>MKLTPYKLINNPDQEAATVFREEELIGRDGYTGNYDALKDPDLWKLFLDGDEGAFVKIYNDYFFTLCNFGIQYTNIEVVKDAVQDMFIDLRKKRRHLPKIKKSLKLFLFQCLKRRLLNILKKQSRLSVPDKECEEFGFHKSHEEVIILNQGQKQDIDRLENALGRLNKKQREVIYYYFYQGMGYEEIQDLMGFDNIKSARNLVYKIIKTLRKGFIFLF</sequence>
<evidence type="ECO:0000256" key="3">
    <source>
        <dbReference type="ARBA" id="ARBA00023082"/>
    </source>
</evidence>
<keyword evidence="7" id="KW-1185">Reference proteome</keyword>
<dbReference type="PANTHER" id="PTHR43133">
    <property type="entry name" value="RNA POLYMERASE ECF-TYPE SIGMA FACTO"/>
    <property type="match status" value="1"/>
</dbReference>
<evidence type="ECO:0000259" key="5">
    <source>
        <dbReference type="Pfam" id="PF08281"/>
    </source>
</evidence>
<dbReference type="InterPro" id="IPR013325">
    <property type="entry name" value="RNA_pol_sigma_r2"/>
</dbReference>
<reference evidence="6 7" key="1">
    <citation type="journal article" date="2018" name="Int. J. Syst. Evol. Microbiol.">
        <title>Zhouia spongiae sp. nov., isolated from a marine sponge.</title>
        <authorList>
            <person name="Zhuang L."/>
            <person name="Lin B."/>
            <person name="Qin F."/>
            <person name="Luo L."/>
        </authorList>
    </citation>
    <scope>NUCLEOTIDE SEQUENCE [LARGE SCALE GENOMIC DNA]</scope>
    <source>
        <strain evidence="6 7">HN-Y44</strain>
    </source>
</reference>
<dbReference type="PANTHER" id="PTHR43133:SF46">
    <property type="entry name" value="RNA POLYMERASE SIGMA-70 FACTOR ECF SUBFAMILY"/>
    <property type="match status" value="1"/>
</dbReference>
<dbReference type="Pfam" id="PF08281">
    <property type="entry name" value="Sigma70_r4_2"/>
    <property type="match status" value="1"/>
</dbReference>
<feature type="domain" description="RNA polymerase sigma factor 70 region 4 type 2" evidence="5">
    <location>
        <begin position="157"/>
        <end position="192"/>
    </location>
</feature>
<dbReference type="InterPro" id="IPR013249">
    <property type="entry name" value="RNA_pol_sigma70_r4_t2"/>
</dbReference>
<evidence type="ECO:0000256" key="1">
    <source>
        <dbReference type="ARBA" id="ARBA00010641"/>
    </source>
</evidence>